<reference evidence="1 2" key="1">
    <citation type="submission" date="2014-04" db="EMBL/GenBank/DDBJ databases">
        <authorList>
            <consortium name="DOE Joint Genome Institute"/>
            <person name="Kuo A."/>
            <person name="Kohler A."/>
            <person name="Nagy L.G."/>
            <person name="Floudas D."/>
            <person name="Copeland A."/>
            <person name="Barry K.W."/>
            <person name="Cichocki N."/>
            <person name="Veneault-Fourrey C."/>
            <person name="LaButti K."/>
            <person name="Lindquist E.A."/>
            <person name="Lipzen A."/>
            <person name="Lundell T."/>
            <person name="Morin E."/>
            <person name="Murat C."/>
            <person name="Sun H."/>
            <person name="Tunlid A."/>
            <person name="Henrissat B."/>
            <person name="Grigoriev I.V."/>
            <person name="Hibbett D.S."/>
            <person name="Martin F."/>
            <person name="Nordberg H.P."/>
            <person name="Cantor M.N."/>
            <person name="Hua S.X."/>
        </authorList>
    </citation>
    <scope>NUCLEOTIDE SEQUENCE [LARGE SCALE GENOMIC DNA]</scope>
    <source>
        <strain evidence="1 2">Foug A</strain>
    </source>
</reference>
<dbReference type="InParanoid" id="A0A0C3CXW5"/>
<proteinExistence type="predicted"/>
<evidence type="ECO:0008006" key="3">
    <source>
        <dbReference type="Google" id="ProtNLM"/>
    </source>
</evidence>
<sequence length="107" mass="11865">MPLLYLLRSHCCWPASTPNALMPHVKAPCVMYVYWIYSLSHRLGSTVCTHRDESFSSLSGRNAIIYQGTMDPEGTRVAIKSLHLSPSANKAAGEVHALHCHNIRSSD</sequence>
<keyword evidence="2" id="KW-1185">Reference proteome</keyword>
<dbReference type="Proteomes" id="UP000053989">
    <property type="component" value="Unassembled WGS sequence"/>
</dbReference>
<dbReference type="HOGENOM" id="CLU_2211502_0_0_1"/>
<gene>
    <name evidence="1" type="ORF">SCLCIDRAFT_438160</name>
</gene>
<dbReference type="EMBL" id="KN822181">
    <property type="protein sequence ID" value="KIM53410.1"/>
    <property type="molecule type" value="Genomic_DNA"/>
</dbReference>
<evidence type="ECO:0000313" key="1">
    <source>
        <dbReference type="EMBL" id="KIM53410.1"/>
    </source>
</evidence>
<dbReference type="AlphaFoldDB" id="A0A0C3CXW5"/>
<organism evidence="1 2">
    <name type="scientific">Scleroderma citrinum Foug A</name>
    <dbReference type="NCBI Taxonomy" id="1036808"/>
    <lineage>
        <taxon>Eukaryota</taxon>
        <taxon>Fungi</taxon>
        <taxon>Dikarya</taxon>
        <taxon>Basidiomycota</taxon>
        <taxon>Agaricomycotina</taxon>
        <taxon>Agaricomycetes</taxon>
        <taxon>Agaricomycetidae</taxon>
        <taxon>Boletales</taxon>
        <taxon>Sclerodermatineae</taxon>
        <taxon>Sclerodermataceae</taxon>
        <taxon>Scleroderma</taxon>
    </lineage>
</organism>
<evidence type="ECO:0000313" key="2">
    <source>
        <dbReference type="Proteomes" id="UP000053989"/>
    </source>
</evidence>
<name>A0A0C3CXW5_9AGAM</name>
<accession>A0A0C3CXW5</accession>
<reference evidence="2" key="2">
    <citation type="submission" date="2015-01" db="EMBL/GenBank/DDBJ databases">
        <title>Evolutionary Origins and Diversification of the Mycorrhizal Mutualists.</title>
        <authorList>
            <consortium name="DOE Joint Genome Institute"/>
            <consortium name="Mycorrhizal Genomics Consortium"/>
            <person name="Kohler A."/>
            <person name="Kuo A."/>
            <person name="Nagy L.G."/>
            <person name="Floudas D."/>
            <person name="Copeland A."/>
            <person name="Barry K.W."/>
            <person name="Cichocki N."/>
            <person name="Veneault-Fourrey C."/>
            <person name="LaButti K."/>
            <person name="Lindquist E.A."/>
            <person name="Lipzen A."/>
            <person name="Lundell T."/>
            <person name="Morin E."/>
            <person name="Murat C."/>
            <person name="Riley R."/>
            <person name="Ohm R."/>
            <person name="Sun H."/>
            <person name="Tunlid A."/>
            <person name="Henrissat B."/>
            <person name="Grigoriev I.V."/>
            <person name="Hibbett D.S."/>
            <person name="Martin F."/>
        </authorList>
    </citation>
    <scope>NUCLEOTIDE SEQUENCE [LARGE SCALE GENOMIC DNA]</scope>
    <source>
        <strain evidence="2">Foug A</strain>
    </source>
</reference>
<protein>
    <recommendedName>
        <fullName evidence="3">Protein kinase domain-containing protein</fullName>
    </recommendedName>
</protein>